<reference evidence="3" key="1">
    <citation type="submission" date="2017-07" db="EMBL/GenBank/DDBJ databases">
        <authorList>
            <person name="Varghese N."/>
            <person name="Submissions S."/>
        </authorList>
    </citation>
    <scope>NUCLEOTIDE SEQUENCE [LARGE SCALE GENOMIC DNA]</scope>
    <source>
        <strain evidence="3">NLAE-zl-C134</strain>
    </source>
</reference>
<dbReference type="RefSeq" id="WP_109714481.1">
    <property type="nucleotide sequence ID" value="NZ_QGDS01000021.1"/>
</dbReference>
<dbReference type="Proteomes" id="UP000254051">
    <property type="component" value="Unassembled WGS sequence"/>
</dbReference>
<name>A0A315ZQ57_9FIRM</name>
<protein>
    <submittedName>
        <fullName evidence="2">Transglutaminase-like superfamily protein</fullName>
    </submittedName>
</protein>
<gene>
    <name evidence="2" type="ORF">SAMN05216529_12110</name>
</gene>
<feature type="domain" description="Transglutaminase-like" evidence="1">
    <location>
        <begin position="217"/>
        <end position="286"/>
    </location>
</feature>
<sequence>MKRKTQFISVFLIIFIMLSFFSGCSGKSSDVSNTSAAEVKKRESALQVLLPQSEGTVTYGNEIVSIDASNTSEGYVMVQYNGGAEKVKLQITIPDGTVYTYTLSSGTYETFPLTGGNGPYHLDVLENVRDDLYALSFAQDMDVAVHDEFRSFLYPNQYVWFTETSKAVALGKNLSDKSTDDLNYVQNVYYYVIENISYDYEIAENTPTDYLPNLDKTLEKKKGICFDYASLMAAMLRSQSIPTKLEVGYSGTAYHAWVSVYLKEKGWIDKIIEFDGENWSLMDPTLAANNSKKSVGKYIGDGNNYIVKYSY</sequence>
<organism evidence="2 3">
    <name type="scientific">Faecalicatena contorta</name>
    <dbReference type="NCBI Taxonomy" id="39482"/>
    <lineage>
        <taxon>Bacteria</taxon>
        <taxon>Bacillati</taxon>
        <taxon>Bacillota</taxon>
        <taxon>Clostridia</taxon>
        <taxon>Lachnospirales</taxon>
        <taxon>Lachnospiraceae</taxon>
        <taxon>Faecalicatena</taxon>
    </lineage>
</organism>
<dbReference type="PANTHER" id="PTHR33490">
    <property type="entry name" value="BLR5614 PROTEIN-RELATED"/>
    <property type="match status" value="1"/>
</dbReference>
<dbReference type="SUPFAM" id="SSF54001">
    <property type="entry name" value="Cysteine proteinases"/>
    <property type="match status" value="1"/>
</dbReference>
<dbReference type="InterPro" id="IPR002931">
    <property type="entry name" value="Transglutaminase-like"/>
</dbReference>
<dbReference type="EMBL" id="UHJJ01000021">
    <property type="protein sequence ID" value="SUQ16076.1"/>
    <property type="molecule type" value="Genomic_DNA"/>
</dbReference>
<dbReference type="AlphaFoldDB" id="A0A315ZQ57"/>
<keyword evidence="3" id="KW-1185">Reference proteome</keyword>
<dbReference type="OrthoDB" id="1817605at2"/>
<evidence type="ECO:0000313" key="2">
    <source>
        <dbReference type="EMBL" id="SUQ16076.1"/>
    </source>
</evidence>
<dbReference type="SMART" id="SM00460">
    <property type="entry name" value="TGc"/>
    <property type="match status" value="1"/>
</dbReference>
<dbReference type="InterPro" id="IPR038765">
    <property type="entry name" value="Papain-like_cys_pep_sf"/>
</dbReference>
<dbReference type="PANTHER" id="PTHR33490:SF6">
    <property type="entry name" value="SLL1049 PROTEIN"/>
    <property type="match status" value="1"/>
</dbReference>
<dbReference type="Gene3D" id="3.10.620.30">
    <property type="match status" value="1"/>
</dbReference>
<dbReference type="PROSITE" id="PS51257">
    <property type="entry name" value="PROKAR_LIPOPROTEIN"/>
    <property type="match status" value="1"/>
</dbReference>
<evidence type="ECO:0000313" key="3">
    <source>
        <dbReference type="Proteomes" id="UP000254051"/>
    </source>
</evidence>
<dbReference type="Pfam" id="PF01841">
    <property type="entry name" value="Transglut_core"/>
    <property type="match status" value="1"/>
</dbReference>
<proteinExistence type="predicted"/>
<evidence type="ECO:0000259" key="1">
    <source>
        <dbReference type="SMART" id="SM00460"/>
    </source>
</evidence>
<accession>A0A315ZQ57</accession>